<keyword evidence="2" id="KW-1185">Reference proteome</keyword>
<gene>
    <name evidence="1" type="ORF">GH714_011858</name>
</gene>
<protein>
    <submittedName>
        <fullName evidence="1">Uncharacterized protein</fullName>
    </submittedName>
</protein>
<name>A0A6A6MC30_HEVBR</name>
<proteinExistence type="predicted"/>
<sequence>MDRVEAALYVLRDCECLADLLKFGPVRKVVEADEEELNKVLMRILRACGRVTAEMEWLLIFTVACWALDDKTIGNASWGELIRDDGGRWVGRFMNQLGKCFFTVAKTWAVLDA</sequence>
<comment type="caution">
    <text evidence="1">The sequence shown here is derived from an EMBL/GenBank/DDBJ whole genome shotgun (WGS) entry which is preliminary data.</text>
</comment>
<evidence type="ECO:0000313" key="2">
    <source>
        <dbReference type="Proteomes" id="UP000467840"/>
    </source>
</evidence>
<organism evidence="1 2">
    <name type="scientific">Hevea brasiliensis</name>
    <name type="common">Para rubber tree</name>
    <name type="synonym">Siphonia brasiliensis</name>
    <dbReference type="NCBI Taxonomy" id="3981"/>
    <lineage>
        <taxon>Eukaryota</taxon>
        <taxon>Viridiplantae</taxon>
        <taxon>Streptophyta</taxon>
        <taxon>Embryophyta</taxon>
        <taxon>Tracheophyta</taxon>
        <taxon>Spermatophyta</taxon>
        <taxon>Magnoliopsida</taxon>
        <taxon>eudicotyledons</taxon>
        <taxon>Gunneridae</taxon>
        <taxon>Pentapetalae</taxon>
        <taxon>rosids</taxon>
        <taxon>fabids</taxon>
        <taxon>Malpighiales</taxon>
        <taxon>Euphorbiaceae</taxon>
        <taxon>Crotonoideae</taxon>
        <taxon>Micrandreae</taxon>
        <taxon>Hevea</taxon>
    </lineage>
</organism>
<dbReference type="Proteomes" id="UP000467840">
    <property type="component" value="Chromosome 14"/>
</dbReference>
<dbReference type="AlphaFoldDB" id="A0A6A6MC30"/>
<evidence type="ECO:0000313" key="1">
    <source>
        <dbReference type="EMBL" id="KAF2310467.1"/>
    </source>
</evidence>
<reference evidence="1 2" key="1">
    <citation type="journal article" date="2020" name="Mol. Plant">
        <title>The Chromosome-Based Rubber Tree Genome Provides New Insights into Spurge Genome Evolution and Rubber Biosynthesis.</title>
        <authorList>
            <person name="Liu J."/>
            <person name="Shi C."/>
            <person name="Shi C.C."/>
            <person name="Li W."/>
            <person name="Zhang Q.J."/>
            <person name="Zhang Y."/>
            <person name="Li K."/>
            <person name="Lu H.F."/>
            <person name="Shi C."/>
            <person name="Zhu S.T."/>
            <person name="Xiao Z.Y."/>
            <person name="Nan H."/>
            <person name="Yue Y."/>
            <person name="Zhu X.G."/>
            <person name="Wu Y."/>
            <person name="Hong X.N."/>
            <person name="Fan G.Y."/>
            <person name="Tong Y."/>
            <person name="Zhang D."/>
            <person name="Mao C.L."/>
            <person name="Liu Y.L."/>
            <person name="Hao S.J."/>
            <person name="Liu W.Q."/>
            <person name="Lv M.Q."/>
            <person name="Zhang H.B."/>
            <person name="Liu Y."/>
            <person name="Hu-Tang G.R."/>
            <person name="Wang J.P."/>
            <person name="Wang J.H."/>
            <person name="Sun Y.H."/>
            <person name="Ni S.B."/>
            <person name="Chen W.B."/>
            <person name="Zhang X.C."/>
            <person name="Jiao Y.N."/>
            <person name="Eichler E.E."/>
            <person name="Li G.H."/>
            <person name="Liu X."/>
            <person name="Gao L.Z."/>
        </authorList>
    </citation>
    <scope>NUCLEOTIDE SEQUENCE [LARGE SCALE GENOMIC DNA]</scope>
    <source>
        <strain evidence="2">cv. GT1</strain>
        <tissue evidence="1">Leaf</tissue>
    </source>
</reference>
<dbReference type="EMBL" id="JAAGAX010000006">
    <property type="protein sequence ID" value="KAF2310467.1"/>
    <property type="molecule type" value="Genomic_DNA"/>
</dbReference>
<accession>A0A6A6MC30</accession>